<dbReference type="SUPFAM" id="SSF55298">
    <property type="entry name" value="YjgF-like"/>
    <property type="match status" value="1"/>
</dbReference>
<dbReference type="PANTHER" id="PTHR43760">
    <property type="entry name" value="ENDORIBONUCLEASE-RELATED"/>
    <property type="match status" value="1"/>
</dbReference>
<dbReference type="PANTHER" id="PTHR43760:SF1">
    <property type="entry name" value="ENDORIBONUCLEASE L-PSP_CHORISMATE MUTASE-LIKE DOMAIN-CONTAINING PROTEIN"/>
    <property type="match status" value="1"/>
</dbReference>
<evidence type="ECO:0000259" key="1">
    <source>
        <dbReference type="Pfam" id="PF14588"/>
    </source>
</evidence>
<comment type="caution">
    <text evidence="2">The sequence shown here is derived from an EMBL/GenBank/DDBJ whole genome shotgun (WGS) entry which is preliminary data.</text>
</comment>
<dbReference type="InterPro" id="IPR013813">
    <property type="entry name" value="Endoribo_LPSP/chorism_mut-like"/>
</dbReference>
<feature type="domain" description="Endoribonuclease L-PSP/chorismate mutase-like" evidence="1">
    <location>
        <begin position="10"/>
        <end position="143"/>
    </location>
</feature>
<protein>
    <submittedName>
        <fullName evidence="2">RidA family protein</fullName>
    </submittedName>
</protein>
<name>A0ABV7D7D4_9PROT</name>
<keyword evidence="3" id="KW-1185">Reference proteome</keyword>
<sequence>MKETITSLAAAKGYTLPKVHYANTDFILYRVTGNLVYISGMVAQFEGKRPYIGKLGKDISLEDGIEAAKLSALNILSWLREAVGDDASRIASCLKLGGFVASTPSFTDQSKVISGASRLIVDVFGEKGKHTRTSVGVAVLPFDISVEIEAIFELHPKEDTPTKF</sequence>
<evidence type="ECO:0000313" key="2">
    <source>
        <dbReference type="EMBL" id="MFC3052557.1"/>
    </source>
</evidence>
<accession>A0ABV7D7D4</accession>
<evidence type="ECO:0000313" key="3">
    <source>
        <dbReference type="Proteomes" id="UP001595444"/>
    </source>
</evidence>
<reference evidence="3" key="1">
    <citation type="journal article" date="2019" name="Int. J. Syst. Evol. Microbiol.">
        <title>The Global Catalogue of Microorganisms (GCM) 10K type strain sequencing project: providing services to taxonomists for standard genome sequencing and annotation.</title>
        <authorList>
            <consortium name="The Broad Institute Genomics Platform"/>
            <consortium name="The Broad Institute Genome Sequencing Center for Infectious Disease"/>
            <person name="Wu L."/>
            <person name="Ma J."/>
        </authorList>
    </citation>
    <scope>NUCLEOTIDE SEQUENCE [LARGE SCALE GENOMIC DNA]</scope>
    <source>
        <strain evidence="3">KCTC 62164</strain>
    </source>
</reference>
<organism evidence="2 3">
    <name type="scientific">Kordiimonas pumila</name>
    <dbReference type="NCBI Taxonomy" id="2161677"/>
    <lineage>
        <taxon>Bacteria</taxon>
        <taxon>Pseudomonadati</taxon>
        <taxon>Pseudomonadota</taxon>
        <taxon>Alphaproteobacteria</taxon>
        <taxon>Kordiimonadales</taxon>
        <taxon>Kordiimonadaceae</taxon>
        <taxon>Kordiimonas</taxon>
    </lineage>
</organism>
<dbReference type="Pfam" id="PF14588">
    <property type="entry name" value="YjgF_endoribonc"/>
    <property type="match status" value="1"/>
</dbReference>
<dbReference type="CDD" id="cd02199">
    <property type="entry name" value="YjgF_YER057c_UK114_like_1"/>
    <property type="match status" value="1"/>
</dbReference>
<dbReference type="InterPro" id="IPR035959">
    <property type="entry name" value="RutC-like_sf"/>
</dbReference>
<gene>
    <name evidence="2" type="ORF">ACFOKA_11650</name>
</gene>
<dbReference type="Proteomes" id="UP001595444">
    <property type="component" value="Unassembled WGS sequence"/>
</dbReference>
<proteinExistence type="predicted"/>
<dbReference type="Gene3D" id="3.30.1330.40">
    <property type="entry name" value="RutC-like"/>
    <property type="match status" value="1"/>
</dbReference>
<dbReference type="EMBL" id="JBHRSL010000010">
    <property type="protein sequence ID" value="MFC3052557.1"/>
    <property type="molecule type" value="Genomic_DNA"/>
</dbReference>
<dbReference type="RefSeq" id="WP_194213782.1">
    <property type="nucleotide sequence ID" value="NZ_CP061205.1"/>
</dbReference>